<dbReference type="GO" id="GO:0046872">
    <property type="term" value="F:metal ion binding"/>
    <property type="evidence" value="ECO:0007669"/>
    <property type="project" value="UniProtKB-KW"/>
</dbReference>
<evidence type="ECO:0000259" key="31">
    <source>
        <dbReference type="PROSITE" id="PS50850"/>
    </source>
</evidence>
<dbReference type="EC" id="1.13.11.18" evidence="27"/>
<feature type="transmembrane region" description="Helical" evidence="30">
    <location>
        <begin position="334"/>
        <end position="354"/>
    </location>
</feature>
<dbReference type="AlphaFoldDB" id="A0AAD1WR67"/>
<dbReference type="Pfam" id="PF07690">
    <property type="entry name" value="MFS_1"/>
    <property type="match status" value="1"/>
</dbReference>
<evidence type="ECO:0000256" key="7">
    <source>
        <dbReference type="ARBA" id="ARBA00022723"/>
    </source>
</evidence>
<dbReference type="Proteomes" id="UP001295444">
    <property type="component" value="Chromosome 10"/>
</dbReference>
<evidence type="ECO:0000256" key="27">
    <source>
        <dbReference type="ARBA" id="ARBA00066686"/>
    </source>
</evidence>
<evidence type="ECO:0000256" key="18">
    <source>
        <dbReference type="ARBA" id="ARBA00024338"/>
    </source>
</evidence>
<comment type="cofactor">
    <cofactor evidence="1">
        <name>Fe(2+)</name>
        <dbReference type="ChEBI" id="CHEBI:29033"/>
    </cofactor>
</comment>
<evidence type="ECO:0000256" key="4">
    <source>
        <dbReference type="ARBA" id="ARBA00006759"/>
    </source>
</evidence>
<reference evidence="32" key="1">
    <citation type="submission" date="2022-03" db="EMBL/GenBank/DDBJ databases">
        <authorList>
            <person name="Alioto T."/>
            <person name="Alioto T."/>
            <person name="Gomez Garrido J."/>
        </authorList>
    </citation>
    <scope>NUCLEOTIDE SEQUENCE</scope>
</reference>
<keyword evidence="16 30" id="KW-0472">Membrane</keyword>
<dbReference type="InterPro" id="IPR044770">
    <property type="entry name" value="MFS_spinster-like"/>
</dbReference>
<evidence type="ECO:0000256" key="9">
    <source>
        <dbReference type="ARBA" id="ARBA00022964"/>
    </source>
</evidence>
<dbReference type="Pfam" id="PF00753">
    <property type="entry name" value="Lactamase_B"/>
    <property type="match status" value="1"/>
</dbReference>
<comment type="catalytic activity">
    <reaction evidence="25">
        <text>S-sulfanylglutathione + O2 + H2O = sulfite + glutathione + 2 H(+)</text>
        <dbReference type="Rhea" id="RHEA:12981"/>
        <dbReference type="ChEBI" id="CHEBI:15377"/>
        <dbReference type="ChEBI" id="CHEBI:15378"/>
        <dbReference type="ChEBI" id="CHEBI:15379"/>
        <dbReference type="ChEBI" id="CHEBI:17359"/>
        <dbReference type="ChEBI" id="CHEBI:57925"/>
        <dbReference type="ChEBI" id="CHEBI:58905"/>
        <dbReference type="EC" id="1.13.11.18"/>
    </reaction>
</comment>
<keyword evidence="5" id="KW-0813">Transport</keyword>
<evidence type="ECO:0000256" key="19">
    <source>
        <dbReference type="ARBA" id="ARBA00035932"/>
    </source>
</evidence>
<dbReference type="EMBL" id="OW240921">
    <property type="protein sequence ID" value="CAH2318754.1"/>
    <property type="molecule type" value="Genomic_DNA"/>
</dbReference>
<feature type="transmembrane region" description="Helical" evidence="30">
    <location>
        <begin position="360"/>
        <end position="387"/>
    </location>
</feature>
<evidence type="ECO:0000256" key="13">
    <source>
        <dbReference type="ARBA" id="ARBA00023004"/>
    </source>
</evidence>
<dbReference type="InterPro" id="IPR001279">
    <property type="entry name" value="Metallo-B-lactamas"/>
</dbReference>
<evidence type="ECO:0000256" key="28">
    <source>
        <dbReference type="ARBA" id="ARBA00067300"/>
    </source>
</evidence>
<evidence type="ECO:0000256" key="11">
    <source>
        <dbReference type="ARBA" id="ARBA00022990"/>
    </source>
</evidence>
<evidence type="ECO:0000256" key="23">
    <source>
        <dbReference type="ARBA" id="ARBA00047765"/>
    </source>
</evidence>
<keyword evidence="17" id="KW-0458">Lysosome</keyword>
<dbReference type="GO" id="GO:0050313">
    <property type="term" value="F:sulfur dioxygenase activity"/>
    <property type="evidence" value="ECO:0007669"/>
    <property type="project" value="UniProtKB-EC"/>
</dbReference>
<dbReference type="CDD" id="cd17328">
    <property type="entry name" value="MFS_spinster_like"/>
    <property type="match status" value="1"/>
</dbReference>
<evidence type="ECO:0000256" key="1">
    <source>
        <dbReference type="ARBA" id="ARBA00001954"/>
    </source>
</evidence>
<dbReference type="FunFam" id="3.60.15.10:FF:000013">
    <property type="entry name" value="Persulfide dioxygenase ETHE1, mitochondrial"/>
    <property type="match status" value="1"/>
</dbReference>
<dbReference type="GO" id="GO:0022857">
    <property type="term" value="F:transmembrane transporter activity"/>
    <property type="evidence" value="ECO:0007669"/>
    <property type="project" value="InterPro"/>
</dbReference>
<keyword evidence="9" id="KW-0223">Dioxygenase</keyword>
<comment type="catalytic activity">
    <reaction evidence="24">
        <text>a 1-O-(1Z-alkenyl)-sn-glycero-3-phosphoethanolamine(out) + H(+)(out) = a 1-O-(1Z-alkenyl)-sn-glycero-3-phosphoethanolamine(in) + H(+)(in)</text>
        <dbReference type="Rhea" id="RHEA:74455"/>
        <dbReference type="ChEBI" id="CHEBI:15378"/>
        <dbReference type="ChEBI" id="CHEBI:77288"/>
    </reaction>
</comment>
<gene>
    <name evidence="32" type="ORF">PECUL_23A004736</name>
</gene>
<sequence length="636" mass="69720">MADRDPENPVSDEKNEDINKDLELLTGISHRRSIIIVMILVYINLINYMDRYTIAGVLPVIANDFGIKDSDSGLVQTVFICSHMVFAPVFGYLGDRYNRKYIIGGGISFWSLITLSSSFITKENYWLLLITRGLVGVGQASYSTIAPTLIADLFLHDERSRMLSFFYLATPVGCGLGYIAGSKVSSVAGGDWHWALRIFEVTPVLGAVAVLLLLFVVQEPPRGAAEGKIKRESLTNSSWTSDIKSLLKNPSFVLSTLGFTAVAFIAGALSLWAPTLLMRARTVLYKDNPCQIPICSTDDSLIFGVITCVTGIVGVIAGVEISKRCRRKNPRSDALVCGFSLLCAQPFLYVSLVIAQKSLISTYVLIFIGETLLSMNWAIVADILLYVEMLAAPVQQRRWFSHPQAAGGLLSTLFEPVSCTYTYLLADEKTKEAVLIDPVLEKADRDARLIKDLGLKMIYAANTHCHADHITGTGVLKKLLPGSKSVISKDSGAKADIHIQAGDEIKFGNFALEARSTPGHTDGCLTYVLNDKSMAFTGDALLIRGCGRTDFQQGCPSKLYHSVHTQIFSLPSECLLYPAHDYTGQTVTTVEEEKKHNPRLTKSEAEFVNIMNNLNLKKPAQIDIAVPANLKCGIQD</sequence>
<evidence type="ECO:0000256" key="5">
    <source>
        <dbReference type="ARBA" id="ARBA00022448"/>
    </source>
</evidence>
<dbReference type="InterPro" id="IPR036259">
    <property type="entry name" value="MFS_trans_sf"/>
</dbReference>
<dbReference type="SUPFAM" id="SSF103473">
    <property type="entry name" value="MFS general substrate transporter"/>
    <property type="match status" value="1"/>
</dbReference>
<comment type="subcellular location">
    <subcellularLocation>
        <location evidence="2">Lysosome membrane</location>
        <topology evidence="2">Multi-pass membrane protein</topology>
    </subcellularLocation>
    <subcellularLocation>
        <location evidence="3">Mitochondrion</location>
    </subcellularLocation>
</comment>
<feature type="transmembrane region" description="Helical" evidence="30">
    <location>
        <begin position="252"/>
        <end position="273"/>
    </location>
</feature>
<feature type="transmembrane region" description="Helical" evidence="30">
    <location>
        <begin position="126"/>
        <end position="150"/>
    </location>
</feature>
<dbReference type="PANTHER" id="PTHR23505:SF13">
    <property type="entry name" value="PROTEIN SPINSTER HOMOLOG 1"/>
    <property type="match status" value="1"/>
</dbReference>
<evidence type="ECO:0000256" key="8">
    <source>
        <dbReference type="ARBA" id="ARBA00022946"/>
    </source>
</evidence>
<protein>
    <recommendedName>
        <fullName evidence="28">Persulfide dioxygenase ETHE1, mitochondrial</fullName>
        <ecNumber evidence="27">1.13.11.18</ecNumber>
    </recommendedName>
    <alternativeName>
        <fullName evidence="21">Protein spinster homolog 1</fullName>
    </alternativeName>
    <alternativeName>
        <fullName evidence="22">Spns1</fullName>
    </alternativeName>
    <alternativeName>
        <fullName evidence="29">Sulfur dioxygenase ETHE1</fullName>
    </alternativeName>
</protein>
<dbReference type="GO" id="GO:0006869">
    <property type="term" value="P:lipid transport"/>
    <property type="evidence" value="ECO:0007669"/>
    <property type="project" value="UniProtKB-KW"/>
</dbReference>
<evidence type="ECO:0000256" key="14">
    <source>
        <dbReference type="ARBA" id="ARBA00023055"/>
    </source>
</evidence>
<feature type="transmembrane region" description="Helical" evidence="30">
    <location>
        <begin position="301"/>
        <end position="322"/>
    </location>
</feature>
<evidence type="ECO:0000313" key="33">
    <source>
        <dbReference type="Proteomes" id="UP001295444"/>
    </source>
</evidence>
<evidence type="ECO:0000256" key="25">
    <source>
        <dbReference type="ARBA" id="ARBA00050990"/>
    </source>
</evidence>
<dbReference type="SUPFAM" id="SSF56281">
    <property type="entry name" value="Metallo-hydrolase/oxidoreductase"/>
    <property type="match status" value="1"/>
</dbReference>
<evidence type="ECO:0000256" key="22">
    <source>
        <dbReference type="ARBA" id="ARBA00041462"/>
    </source>
</evidence>
<comment type="similarity">
    <text evidence="4">Belongs to the metallo-beta-lactamase superfamily. Glyoxalase II family.</text>
</comment>
<organism evidence="32 33">
    <name type="scientific">Pelobates cultripes</name>
    <name type="common">Western spadefoot toad</name>
    <dbReference type="NCBI Taxonomy" id="61616"/>
    <lineage>
        <taxon>Eukaryota</taxon>
        <taxon>Metazoa</taxon>
        <taxon>Chordata</taxon>
        <taxon>Craniata</taxon>
        <taxon>Vertebrata</taxon>
        <taxon>Euteleostomi</taxon>
        <taxon>Amphibia</taxon>
        <taxon>Batrachia</taxon>
        <taxon>Anura</taxon>
        <taxon>Pelobatoidea</taxon>
        <taxon>Pelobatidae</taxon>
        <taxon>Pelobates</taxon>
    </lineage>
</organism>
<comment type="catalytic activity">
    <reaction evidence="19">
        <text>a 1-acyl-sn-glycero-3-phosphocholine(out) + H(+)(out) = a 1-acyl-sn-glycero-3-phosphocholine(in) + H(+)(in)</text>
        <dbReference type="Rhea" id="RHEA:74435"/>
        <dbReference type="ChEBI" id="CHEBI:15378"/>
        <dbReference type="ChEBI" id="CHEBI:58168"/>
    </reaction>
</comment>
<dbReference type="Gene3D" id="1.20.1250.20">
    <property type="entry name" value="MFS general substrate transporter like domains"/>
    <property type="match status" value="1"/>
</dbReference>
<evidence type="ECO:0000256" key="30">
    <source>
        <dbReference type="SAM" id="Phobius"/>
    </source>
</evidence>
<dbReference type="InterPro" id="IPR036866">
    <property type="entry name" value="RibonucZ/Hydroxyglut_hydro"/>
</dbReference>
<keyword evidence="7" id="KW-0479">Metal-binding</keyword>
<keyword evidence="15" id="KW-0496">Mitochondrion</keyword>
<evidence type="ECO:0000256" key="17">
    <source>
        <dbReference type="ARBA" id="ARBA00023228"/>
    </source>
</evidence>
<comment type="catalytic activity">
    <reaction evidence="20">
        <text>a 1-acyl-sn-glycero-3-phosphoethanolamine(out) + H(+)(out) = a 1-acyl-sn-glycero-3-phosphoethanolamine(in) + H(+)(in)</text>
        <dbReference type="Rhea" id="RHEA:74439"/>
        <dbReference type="ChEBI" id="CHEBI:15378"/>
        <dbReference type="ChEBI" id="CHEBI:64381"/>
    </reaction>
</comment>
<dbReference type="InterPro" id="IPR044528">
    <property type="entry name" value="POD-like_MBL-fold"/>
</dbReference>
<evidence type="ECO:0000313" key="32">
    <source>
        <dbReference type="EMBL" id="CAH2318754.1"/>
    </source>
</evidence>
<evidence type="ECO:0000256" key="26">
    <source>
        <dbReference type="ARBA" id="ARBA00065219"/>
    </source>
</evidence>
<dbReference type="CDD" id="cd07724">
    <property type="entry name" value="POD-like_MBL-fold"/>
    <property type="match status" value="1"/>
</dbReference>
<evidence type="ECO:0000256" key="20">
    <source>
        <dbReference type="ARBA" id="ARBA00036238"/>
    </source>
</evidence>
<keyword evidence="11" id="KW-0007">Acetylation</keyword>
<dbReference type="Gene3D" id="3.60.15.10">
    <property type="entry name" value="Ribonuclease Z/Hydroxyacylglutathione hydrolase-like"/>
    <property type="match status" value="1"/>
</dbReference>
<comment type="subunit">
    <text evidence="26">Homodimer. Monomer. Interacts with TST. May interact with RELA.</text>
</comment>
<evidence type="ECO:0000256" key="3">
    <source>
        <dbReference type="ARBA" id="ARBA00004173"/>
    </source>
</evidence>
<keyword evidence="13" id="KW-0408">Iron</keyword>
<evidence type="ECO:0000256" key="12">
    <source>
        <dbReference type="ARBA" id="ARBA00023002"/>
    </source>
</evidence>
<comment type="similarity">
    <text evidence="18">Belongs to the major facilitator superfamily. Spinster (TC 2.A.1.49) family.</text>
</comment>
<keyword evidence="6 30" id="KW-0812">Transmembrane</keyword>
<accession>A0AAD1WR67</accession>
<keyword evidence="33" id="KW-1185">Reference proteome</keyword>
<keyword evidence="12" id="KW-0560">Oxidoreductase</keyword>
<proteinExistence type="inferred from homology"/>
<dbReference type="SMART" id="SM00849">
    <property type="entry name" value="Lactamase_B"/>
    <property type="match status" value="1"/>
</dbReference>
<keyword evidence="8" id="KW-0809">Transit peptide</keyword>
<evidence type="ECO:0000256" key="10">
    <source>
        <dbReference type="ARBA" id="ARBA00022989"/>
    </source>
</evidence>
<dbReference type="InterPro" id="IPR011701">
    <property type="entry name" value="MFS"/>
</dbReference>
<feature type="transmembrane region" description="Helical" evidence="30">
    <location>
        <begin position="192"/>
        <end position="217"/>
    </location>
</feature>
<keyword evidence="14" id="KW-0445">Lipid transport</keyword>
<keyword evidence="10 30" id="KW-1133">Transmembrane helix</keyword>
<evidence type="ECO:0000256" key="15">
    <source>
        <dbReference type="ARBA" id="ARBA00023128"/>
    </source>
</evidence>
<feature type="domain" description="Major facilitator superfamily (MFS) profile" evidence="31">
    <location>
        <begin position="36"/>
        <end position="445"/>
    </location>
</feature>
<evidence type="ECO:0000256" key="6">
    <source>
        <dbReference type="ARBA" id="ARBA00022692"/>
    </source>
</evidence>
<dbReference type="PROSITE" id="PS50850">
    <property type="entry name" value="MFS"/>
    <property type="match status" value="1"/>
</dbReference>
<dbReference type="GO" id="GO:0005765">
    <property type="term" value="C:lysosomal membrane"/>
    <property type="evidence" value="ECO:0007669"/>
    <property type="project" value="UniProtKB-SubCell"/>
</dbReference>
<evidence type="ECO:0000256" key="24">
    <source>
        <dbReference type="ARBA" id="ARBA00048915"/>
    </source>
</evidence>
<feature type="transmembrane region" description="Helical" evidence="30">
    <location>
        <begin position="101"/>
        <end position="120"/>
    </location>
</feature>
<dbReference type="GO" id="GO:0006749">
    <property type="term" value="P:glutathione metabolic process"/>
    <property type="evidence" value="ECO:0007669"/>
    <property type="project" value="InterPro"/>
</dbReference>
<dbReference type="PANTHER" id="PTHR23505">
    <property type="entry name" value="SPINSTER"/>
    <property type="match status" value="1"/>
</dbReference>
<evidence type="ECO:0000256" key="21">
    <source>
        <dbReference type="ARBA" id="ARBA00039482"/>
    </source>
</evidence>
<evidence type="ECO:0000256" key="16">
    <source>
        <dbReference type="ARBA" id="ARBA00023136"/>
    </source>
</evidence>
<feature type="transmembrane region" description="Helical" evidence="30">
    <location>
        <begin position="34"/>
        <end position="54"/>
    </location>
</feature>
<evidence type="ECO:0000256" key="2">
    <source>
        <dbReference type="ARBA" id="ARBA00004155"/>
    </source>
</evidence>
<feature type="transmembrane region" description="Helical" evidence="30">
    <location>
        <begin position="74"/>
        <end position="94"/>
    </location>
</feature>
<evidence type="ECO:0000256" key="29">
    <source>
        <dbReference type="ARBA" id="ARBA00077964"/>
    </source>
</evidence>
<dbReference type="GO" id="GO:0005739">
    <property type="term" value="C:mitochondrion"/>
    <property type="evidence" value="ECO:0007669"/>
    <property type="project" value="UniProtKB-SubCell"/>
</dbReference>
<dbReference type="InterPro" id="IPR020846">
    <property type="entry name" value="MFS_dom"/>
</dbReference>
<name>A0AAD1WR67_PELCU</name>
<feature type="transmembrane region" description="Helical" evidence="30">
    <location>
        <begin position="162"/>
        <end position="180"/>
    </location>
</feature>
<comment type="catalytic activity">
    <reaction evidence="23">
        <text>a 1-O-(1Z-alkenyl)-sn-glycero-3-phosphocholine(out) + H(+)(out) = a 1-O-(1Z-alkenyl)-sn-glycero-3-phosphocholine(in) + H(+)(in)</text>
        <dbReference type="Rhea" id="RHEA:74447"/>
        <dbReference type="ChEBI" id="CHEBI:15378"/>
        <dbReference type="ChEBI" id="CHEBI:77287"/>
    </reaction>
</comment>